<reference evidence="8" key="1">
    <citation type="submission" date="2019-04" db="EMBL/GenBank/DDBJ databases">
        <title>Evolution of Biomass-Degrading Anaerobic Consortia Revealed by Metagenomics.</title>
        <authorList>
            <person name="Peng X."/>
        </authorList>
    </citation>
    <scope>NUCLEOTIDE SEQUENCE</scope>
    <source>
        <strain evidence="8">SIG14</strain>
    </source>
</reference>
<organism evidence="8 9">
    <name type="scientific">Methanobrevibacter olleyae</name>
    <dbReference type="NCBI Taxonomy" id="294671"/>
    <lineage>
        <taxon>Archaea</taxon>
        <taxon>Methanobacteriati</taxon>
        <taxon>Methanobacteriota</taxon>
        <taxon>Methanomada group</taxon>
        <taxon>Methanobacteria</taxon>
        <taxon>Methanobacteriales</taxon>
        <taxon>Methanobacteriaceae</taxon>
        <taxon>Methanobrevibacter</taxon>
    </lineage>
</organism>
<protein>
    <submittedName>
        <fullName evidence="8">YhgE/Pip domain-containing protein</fullName>
    </submittedName>
</protein>
<feature type="domain" description="ABC-2 type transporter transmembrane" evidence="7">
    <location>
        <begin position="37"/>
        <end position="178"/>
    </location>
</feature>
<dbReference type="InterPro" id="IPR017500">
    <property type="entry name" value="Phage_infect_YhgE_N"/>
</dbReference>
<evidence type="ECO:0000256" key="1">
    <source>
        <dbReference type="ARBA" id="ARBA00004141"/>
    </source>
</evidence>
<dbReference type="AlphaFoldDB" id="A0A8T3VXF5"/>
<evidence type="ECO:0000313" key="9">
    <source>
        <dbReference type="Proteomes" id="UP000732619"/>
    </source>
</evidence>
<accession>A0A8T3VXF5</accession>
<feature type="compositionally biased region" description="Polar residues" evidence="5">
    <location>
        <begin position="270"/>
        <end position="288"/>
    </location>
</feature>
<dbReference type="EMBL" id="SUTG01000024">
    <property type="protein sequence ID" value="MBE6512646.1"/>
    <property type="molecule type" value="Genomic_DNA"/>
</dbReference>
<dbReference type="Gene3D" id="3.40.1710.10">
    <property type="entry name" value="abc type-2 transporter like domain"/>
    <property type="match status" value="1"/>
</dbReference>
<dbReference type="GO" id="GO:0140359">
    <property type="term" value="F:ABC-type transporter activity"/>
    <property type="evidence" value="ECO:0007669"/>
    <property type="project" value="InterPro"/>
</dbReference>
<dbReference type="GO" id="GO:0016020">
    <property type="term" value="C:membrane"/>
    <property type="evidence" value="ECO:0007669"/>
    <property type="project" value="UniProtKB-SubCell"/>
</dbReference>
<dbReference type="InterPro" id="IPR013525">
    <property type="entry name" value="ABC2_TM"/>
</dbReference>
<feature type="transmembrane region" description="Helical" evidence="6">
    <location>
        <begin position="438"/>
        <end position="457"/>
    </location>
</feature>
<feature type="transmembrane region" description="Helical" evidence="6">
    <location>
        <begin position="30"/>
        <end position="50"/>
    </location>
</feature>
<keyword evidence="4 6" id="KW-0472">Membrane</keyword>
<evidence type="ECO:0000256" key="3">
    <source>
        <dbReference type="ARBA" id="ARBA00022989"/>
    </source>
</evidence>
<dbReference type="NCBIfam" id="TIGR03061">
    <property type="entry name" value="pip_yhgE_Nterm"/>
    <property type="match status" value="1"/>
</dbReference>
<dbReference type="PANTHER" id="PTHR43077:SF10">
    <property type="entry name" value="TRANSPORT PERMEASE PROTEIN"/>
    <property type="match status" value="1"/>
</dbReference>
<dbReference type="InterPro" id="IPR017501">
    <property type="entry name" value="Phage_infect_YhgE_C"/>
</dbReference>
<sequence>MTEFRIGRRINPRNVRELLKKDFKDVFTKNPIVVLTLLAIIILPSLYALINIQACWDPYDNTGNLEFAVANLDKGATFDGEDLNVGDQLEDELKRNDDFYWTFVSEEDLREGVNNGTYYAGIVIPKNFSSSIKSITSDDPHSAELEYVVNRKSNPMASKLSDSAARAVYNKINANIVQFINVAAYGKLGELQSALASGASQMSSGAGQLSAGASQVSSGASQVKSGANDLEKGASDLSSGASQVKSGASQVSSGASQVKSGSSQVSSSANQISAGASQVQESAKQLDSSVDEGSLPDQLKPVVHGSKELANASSDLAGASSSLAQGSSKLANSSVDLANGASGVADGASGVADGASQLANGGSQLAEGSVSLAAGSALLANGASSALFSASSGLAGAADSLSSITGVNESDVGEYMYSPVVLKENELYAVPDYGSEVAPFYLVLSMWVGAIITCVMLRTGQSTGTKYTPSEMYFGKLLIFLVMAILETTVTLIGAFILGIKMANPLLFVLSAYFIALIFMLICYSLISALGHIGKGLAVIWLVFQISGTGGIYPIQLMGQFLQAVSPYMPMTHGITLLRETALGLVWSNYIPSFLILIAMGAITLVLALVIKMFADKRAHWFEEKLNETDLF</sequence>
<gene>
    <name evidence="8" type="ORF">E7Z75_05855</name>
</gene>
<evidence type="ECO:0000256" key="5">
    <source>
        <dbReference type="SAM" id="MobiDB-lite"/>
    </source>
</evidence>
<evidence type="ECO:0000313" key="8">
    <source>
        <dbReference type="EMBL" id="MBE6512646.1"/>
    </source>
</evidence>
<dbReference type="NCBIfam" id="TIGR03062">
    <property type="entry name" value="pip_yhgE_Cterm"/>
    <property type="match status" value="1"/>
</dbReference>
<dbReference type="NCBIfam" id="TIGR03057">
    <property type="entry name" value="xxxLxxG_by_4"/>
    <property type="match status" value="2"/>
</dbReference>
<comment type="subcellular location">
    <subcellularLocation>
        <location evidence="1">Membrane</location>
        <topology evidence="1">Multi-pass membrane protein</topology>
    </subcellularLocation>
</comment>
<evidence type="ECO:0000256" key="2">
    <source>
        <dbReference type="ARBA" id="ARBA00022692"/>
    </source>
</evidence>
<dbReference type="PANTHER" id="PTHR43077">
    <property type="entry name" value="TRANSPORT PERMEASE YVFS-RELATED"/>
    <property type="match status" value="1"/>
</dbReference>
<proteinExistence type="predicted"/>
<feature type="compositionally biased region" description="Low complexity" evidence="5">
    <location>
        <begin position="241"/>
        <end position="269"/>
    </location>
</feature>
<feature type="transmembrane region" description="Helical" evidence="6">
    <location>
        <begin position="477"/>
        <end position="500"/>
    </location>
</feature>
<name>A0A8T3VXF5_METOL</name>
<evidence type="ECO:0000259" key="7">
    <source>
        <dbReference type="Pfam" id="PF12698"/>
    </source>
</evidence>
<evidence type="ECO:0000256" key="6">
    <source>
        <dbReference type="SAM" id="Phobius"/>
    </source>
</evidence>
<dbReference type="InterPro" id="IPR023908">
    <property type="entry name" value="xxxLxxG_rpt"/>
</dbReference>
<dbReference type="SUPFAM" id="SSF58104">
    <property type="entry name" value="Methyl-accepting chemotaxis protein (MCP) signaling domain"/>
    <property type="match status" value="1"/>
</dbReference>
<dbReference type="InterPro" id="IPR051328">
    <property type="entry name" value="T7SS_ABC-Transporter"/>
</dbReference>
<feature type="transmembrane region" description="Helical" evidence="6">
    <location>
        <begin position="590"/>
        <end position="611"/>
    </location>
</feature>
<feature type="domain" description="ABC-2 type transporter transmembrane" evidence="7">
    <location>
        <begin position="431"/>
        <end position="609"/>
    </location>
</feature>
<keyword evidence="3 6" id="KW-1133">Transmembrane helix</keyword>
<dbReference type="Proteomes" id="UP000732619">
    <property type="component" value="Unassembled WGS sequence"/>
</dbReference>
<feature type="transmembrane region" description="Helical" evidence="6">
    <location>
        <begin position="506"/>
        <end position="527"/>
    </location>
</feature>
<keyword evidence="2 6" id="KW-0812">Transmembrane</keyword>
<feature type="region of interest" description="Disordered" evidence="5">
    <location>
        <begin position="220"/>
        <end position="300"/>
    </location>
</feature>
<dbReference type="Gene3D" id="1.10.287.950">
    <property type="entry name" value="Methyl-accepting chemotaxis protein"/>
    <property type="match status" value="1"/>
</dbReference>
<comment type="caution">
    <text evidence="8">The sequence shown here is derived from an EMBL/GenBank/DDBJ whole genome shotgun (WGS) entry which is preliminary data.</text>
</comment>
<feature type="transmembrane region" description="Helical" evidence="6">
    <location>
        <begin position="539"/>
        <end position="562"/>
    </location>
</feature>
<dbReference type="Pfam" id="PF12698">
    <property type="entry name" value="ABC2_membrane_3"/>
    <property type="match status" value="2"/>
</dbReference>
<evidence type="ECO:0000256" key="4">
    <source>
        <dbReference type="ARBA" id="ARBA00023136"/>
    </source>
</evidence>